<evidence type="ECO:0000259" key="1">
    <source>
        <dbReference type="PROSITE" id="PS50020"/>
    </source>
</evidence>
<dbReference type="Proteomes" id="UP000250266">
    <property type="component" value="Unassembled WGS sequence"/>
</dbReference>
<evidence type="ECO:0000313" key="2">
    <source>
        <dbReference type="EMBL" id="OCK73605.1"/>
    </source>
</evidence>
<dbReference type="AlphaFoldDB" id="A0A8E2DXV1"/>
<dbReference type="SUPFAM" id="SSF51045">
    <property type="entry name" value="WW domain"/>
    <property type="match status" value="1"/>
</dbReference>
<dbReference type="PROSITE" id="PS50020">
    <property type="entry name" value="WW_DOMAIN_2"/>
    <property type="match status" value="1"/>
</dbReference>
<dbReference type="InterPro" id="IPR001202">
    <property type="entry name" value="WW_dom"/>
</dbReference>
<reference evidence="2 3" key="1">
    <citation type="journal article" date="2016" name="Nat. Commun.">
        <title>Ectomycorrhizal ecology is imprinted in the genome of the dominant symbiotic fungus Cenococcum geophilum.</title>
        <authorList>
            <consortium name="DOE Joint Genome Institute"/>
            <person name="Peter M."/>
            <person name="Kohler A."/>
            <person name="Ohm R.A."/>
            <person name="Kuo A."/>
            <person name="Krutzmann J."/>
            <person name="Morin E."/>
            <person name="Arend M."/>
            <person name="Barry K.W."/>
            <person name="Binder M."/>
            <person name="Choi C."/>
            <person name="Clum A."/>
            <person name="Copeland A."/>
            <person name="Grisel N."/>
            <person name="Haridas S."/>
            <person name="Kipfer T."/>
            <person name="LaButti K."/>
            <person name="Lindquist E."/>
            <person name="Lipzen A."/>
            <person name="Maire R."/>
            <person name="Meier B."/>
            <person name="Mihaltcheva S."/>
            <person name="Molinier V."/>
            <person name="Murat C."/>
            <person name="Poggeler S."/>
            <person name="Quandt C.A."/>
            <person name="Sperisen C."/>
            <person name="Tritt A."/>
            <person name="Tisserant E."/>
            <person name="Crous P.W."/>
            <person name="Henrissat B."/>
            <person name="Nehls U."/>
            <person name="Egli S."/>
            <person name="Spatafora J.W."/>
            <person name="Grigoriev I.V."/>
            <person name="Martin F.M."/>
        </authorList>
    </citation>
    <scope>NUCLEOTIDE SEQUENCE [LARGE SCALE GENOMIC DNA]</scope>
    <source>
        <strain evidence="2 3">CBS 459.81</strain>
    </source>
</reference>
<proteinExistence type="predicted"/>
<dbReference type="Gene3D" id="2.20.70.10">
    <property type="match status" value="1"/>
</dbReference>
<feature type="domain" description="WW" evidence="1">
    <location>
        <begin position="52"/>
        <end position="85"/>
    </location>
</feature>
<evidence type="ECO:0000313" key="3">
    <source>
        <dbReference type="Proteomes" id="UP000250266"/>
    </source>
</evidence>
<gene>
    <name evidence="2" type="ORF">K432DRAFT_398737</name>
</gene>
<keyword evidence="3" id="KW-1185">Reference proteome</keyword>
<name>A0A8E2DXV1_9PEZI</name>
<organism evidence="2 3">
    <name type="scientific">Lepidopterella palustris CBS 459.81</name>
    <dbReference type="NCBI Taxonomy" id="1314670"/>
    <lineage>
        <taxon>Eukaryota</taxon>
        <taxon>Fungi</taxon>
        <taxon>Dikarya</taxon>
        <taxon>Ascomycota</taxon>
        <taxon>Pezizomycotina</taxon>
        <taxon>Dothideomycetes</taxon>
        <taxon>Pleosporomycetidae</taxon>
        <taxon>Mytilinidiales</taxon>
        <taxon>Argynnaceae</taxon>
        <taxon>Lepidopterella</taxon>
    </lineage>
</organism>
<accession>A0A8E2DXV1</accession>
<protein>
    <recommendedName>
        <fullName evidence="1">WW domain-containing protein</fullName>
    </recommendedName>
</protein>
<sequence length="244" mass="27967">MVNGGWRCYKLPASSESHREQLIFVDVLSPPNRRRVFYRPPILEGSEHLNRLPLEEGWERVQSKAGRIYYQHTSSGYCMFQHPKKSQRVNYCTGQPQVPTIEDTARYPTVLFGKWVLDDINAGCQLSNELFRERRSTSTNKHEPKPALITKEPERFIGLQPSTGSDAVFLECDVGALQNKFIPDRWRGSLLYQSSYEPMCLRPHELGKTCPNCTLNLRSHPNNSYFREWSSAATQPKAPPAPNV</sequence>
<dbReference type="InterPro" id="IPR036020">
    <property type="entry name" value="WW_dom_sf"/>
</dbReference>
<dbReference type="EMBL" id="KV745708">
    <property type="protein sequence ID" value="OCK73605.1"/>
    <property type="molecule type" value="Genomic_DNA"/>
</dbReference>